<protein>
    <submittedName>
        <fullName evidence="4">Armadillo-type protein</fullName>
    </submittedName>
</protein>
<evidence type="ECO:0000313" key="4">
    <source>
        <dbReference type="EMBL" id="KAK1923771.1"/>
    </source>
</evidence>
<dbReference type="GO" id="GO:0005737">
    <property type="term" value="C:cytoplasm"/>
    <property type="evidence" value="ECO:0007669"/>
    <property type="project" value="TreeGrafter"/>
</dbReference>
<dbReference type="PROSITE" id="PS50302">
    <property type="entry name" value="PUM"/>
    <property type="match status" value="1"/>
</dbReference>
<sequence length="527" mass="58146">MTVVRPRRKQVNIAKMRRTLNHLKSPRGGRRERRPLAPLSTNINLNPTIGLASPFVPPDPNGLWGAPQAFPSQTEREVSLVEKLAAAERKIRELTIENEHLRRNRIPMQGISGLISPSMSTHSSMFFDGQSQASMGNPSETSARVFDEDAISYPAPSTIGRTSTAAADYVPPPHMIASILHGTFNFSDMPPEYSRPVVWVVAHCQPRSSMESAGLKTAVNSLATRFTLPRESDSAAILVNSIIEWAKPLCYTSCGNYLCQQLLERGDVDDKLNFIDRIRDEIVAIASDKFGTHVLCKAIAVDELEEPISSALFKHGIFESLKTGARRLWREYLEKCRQGHKSDIFETINREMKGRWAELACINEHGSIAVQQVFEVFGNADLMDPCFKEILADISKVANNQFGHFVITKLIGYPPLYRATCDAILTAYPPVATTHHGVNFSKIALTEGGRASIIKRTPGIVAIATSSIGKAHLTFVISCLTPSEHVRIRQVCRAYSTTLRNSQSGNDLLRALGLIHAVGSRHRSGGT</sequence>
<dbReference type="PANTHER" id="PTHR12537:SF12">
    <property type="entry name" value="MATERNAL PROTEIN PUMILIO"/>
    <property type="match status" value="1"/>
</dbReference>
<reference evidence="4" key="1">
    <citation type="submission" date="2023-02" db="EMBL/GenBank/DDBJ databases">
        <title>Identification and recombinant expression of a fungal hydrolase from Papiliotrema laurentii that hydrolyzes apple cutin and clears colloidal polyester polyurethane.</title>
        <authorList>
            <consortium name="DOE Joint Genome Institute"/>
            <person name="Roman V.A."/>
            <person name="Bojanowski C."/>
            <person name="Crable B.R."/>
            <person name="Wagner D.N."/>
            <person name="Hung C.S."/>
            <person name="Nadeau L.J."/>
            <person name="Schratz L."/>
            <person name="Haridas S."/>
            <person name="Pangilinan J."/>
            <person name="Lipzen A."/>
            <person name="Na H."/>
            <person name="Yan M."/>
            <person name="Ng V."/>
            <person name="Grigoriev I.V."/>
            <person name="Spatafora J.W."/>
            <person name="Barlow D."/>
            <person name="Biffinger J."/>
            <person name="Kelley-Loughnane N."/>
            <person name="Varaljay V.A."/>
            <person name="Crookes-Goodson W.J."/>
        </authorList>
    </citation>
    <scope>NUCLEOTIDE SEQUENCE</scope>
    <source>
        <strain evidence="4">5307AH</strain>
    </source>
</reference>
<dbReference type="InterPro" id="IPR001313">
    <property type="entry name" value="Pumilio_RNA-bd_rpt"/>
</dbReference>
<keyword evidence="3" id="KW-0175">Coiled coil</keyword>
<dbReference type="EMBL" id="JAODAN010000006">
    <property type="protein sequence ID" value="KAK1923771.1"/>
    <property type="molecule type" value="Genomic_DNA"/>
</dbReference>
<evidence type="ECO:0000256" key="2">
    <source>
        <dbReference type="PROSITE-ProRule" id="PRU00317"/>
    </source>
</evidence>
<evidence type="ECO:0000256" key="1">
    <source>
        <dbReference type="ARBA" id="ARBA00022737"/>
    </source>
</evidence>
<accession>A0AAD9FPJ7</accession>
<dbReference type="Gene3D" id="1.25.10.10">
    <property type="entry name" value="Leucine-rich Repeat Variant"/>
    <property type="match status" value="1"/>
</dbReference>
<dbReference type="AlphaFoldDB" id="A0AAD9FPJ7"/>
<feature type="repeat" description="Pumilio" evidence="2">
    <location>
        <begin position="277"/>
        <end position="314"/>
    </location>
</feature>
<gene>
    <name evidence="4" type="ORF">DB88DRAFT_312365</name>
</gene>
<evidence type="ECO:0000313" key="5">
    <source>
        <dbReference type="Proteomes" id="UP001182556"/>
    </source>
</evidence>
<evidence type="ECO:0000256" key="3">
    <source>
        <dbReference type="SAM" id="Coils"/>
    </source>
</evidence>
<organism evidence="4 5">
    <name type="scientific">Papiliotrema laurentii</name>
    <name type="common">Cryptococcus laurentii</name>
    <dbReference type="NCBI Taxonomy" id="5418"/>
    <lineage>
        <taxon>Eukaryota</taxon>
        <taxon>Fungi</taxon>
        <taxon>Dikarya</taxon>
        <taxon>Basidiomycota</taxon>
        <taxon>Agaricomycotina</taxon>
        <taxon>Tremellomycetes</taxon>
        <taxon>Tremellales</taxon>
        <taxon>Rhynchogastremaceae</taxon>
        <taxon>Papiliotrema</taxon>
    </lineage>
</organism>
<dbReference type="Proteomes" id="UP001182556">
    <property type="component" value="Unassembled WGS sequence"/>
</dbReference>
<dbReference type="GO" id="GO:0000288">
    <property type="term" value="P:nuclear-transcribed mRNA catabolic process, deadenylation-dependent decay"/>
    <property type="evidence" value="ECO:0007669"/>
    <property type="project" value="TreeGrafter"/>
</dbReference>
<feature type="coiled-coil region" evidence="3">
    <location>
        <begin position="77"/>
        <end position="104"/>
    </location>
</feature>
<dbReference type="PANTHER" id="PTHR12537">
    <property type="entry name" value="RNA BINDING PROTEIN PUMILIO-RELATED"/>
    <property type="match status" value="1"/>
</dbReference>
<keyword evidence="5" id="KW-1185">Reference proteome</keyword>
<name>A0AAD9FPJ7_PAPLA</name>
<keyword evidence="1" id="KW-0677">Repeat</keyword>
<proteinExistence type="predicted"/>
<dbReference type="SMART" id="SM00025">
    <property type="entry name" value="Pumilio"/>
    <property type="match status" value="4"/>
</dbReference>
<comment type="caution">
    <text evidence="4">The sequence shown here is derived from an EMBL/GenBank/DDBJ whole genome shotgun (WGS) entry which is preliminary data.</text>
</comment>
<dbReference type="InterPro" id="IPR016024">
    <property type="entry name" value="ARM-type_fold"/>
</dbReference>
<dbReference type="GO" id="GO:0003730">
    <property type="term" value="F:mRNA 3'-UTR binding"/>
    <property type="evidence" value="ECO:0007669"/>
    <property type="project" value="TreeGrafter"/>
</dbReference>
<dbReference type="InterPro" id="IPR011989">
    <property type="entry name" value="ARM-like"/>
</dbReference>
<dbReference type="SUPFAM" id="SSF48371">
    <property type="entry name" value="ARM repeat"/>
    <property type="match status" value="1"/>
</dbReference>